<dbReference type="AlphaFoldDB" id="A2DD59"/>
<dbReference type="KEGG" id="tva:5467101"/>
<dbReference type="VEuPathDB" id="TrichDB:TVAG_013030"/>
<organism evidence="2 3">
    <name type="scientific">Trichomonas vaginalis (strain ATCC PRA-98 / G3)</name>
    <dbReference type="NCBI Taxonomy" id="412133"/>
    <lineage>
        <taxon>Eukaryota</taxon>
        <taxon>Metamonada</taxon>
        <taxon>Parabasalia</taxon>
        <taxon>Trichomonadida</taxon>
        <taxon>Trichomonadidae</taxon>
        <taxon>Trichomonas</taxon>
    </lineage>
</organism>
<evidence type="ECO:0000313" key="3">
    <source>
        <dbReference type="Proteomes" id="UP000001542"/>
    </source>
</evidence>
<feature type="region of interest" description="Disordered" evidence="1">
    <location>
        <begin position="1"/>
        <end position="48"/>
    </location>
</feature>
<evidence type="ECO:0000313" key="2">
    <source>
        <dbReference type="EMBL" id="EAY21538.1"/>
    </source>
</evidence>
<gene>
    <name evidence="2" type="ORF">TVAG_013030</name>
</gene>
<evidence type="ECO:0000256" key="1">
    <source>
        <dbReference type="SAM" id="MobiDB-lite"/>
    </source>
</evidence>
<accession>A2DD59</accession>
<name>A2DD59_TRIV3</name>
<reference evidence="2" key="2">
    <citation type="journal article" date="2007" name="Science">
        <title>Draft genome sequence of the sexually transmitted pathogen Trichomonas vaginalis.</title>
        <authorList>
            <person name="Carlton J.M."/>
            <person name="Hirt R.P."/>
            <person name="Silva J.C."/>
            <person name="Delcher A.L."/>
            <person name="Schatz M."/>
            <person name="Zhao Q."/>
            <person name="Wortman J.R."/>
            <person name="Bidwell S.L."/>
            <person name="Alsmark U.C.M."/>
            <person name="Besteiro S."/>
            <person name="Sicheritz-Ponten T."/>
            <person name="Noel C.J."/>
            <person name="Dacks J.B."/>
            <person name="Foster P.G."/>
            <person name="Simillion C."/>
            <person name="Van de Peer Y."/>
            <person name="Miranda-Saavedra D."/>
            <person name="Barton G.J."/>
            <person name="Westrop G.D."/>
            <person name="Mueller S."/>
            <person name="Dessi D."/>
            <person name="Fiori P.L."/>
            <person name="Ren Q."/>
            <person name="Paulsen I."/>
            <person name="Zhang H."/>
            <person name="Bastida-Corcuera F.D."/>
            <person name="Simoes-Barbosa A."/>
            <person name="Brown M.T."/>
            <person name="Hayes R.D."/>
            <person name="Mukherjee M."/>
            <person name="Okumura C.Y."/>
            <person name="Schneider R."/>
            <person name="Smith A.J."/>
            <person name="Vanacova S."/>
            <person name="Villalvazo M."/>
            <person name="Haas B.J."/>
            <person name="Pertea M."/>
            <person name="Feldblyum T.V."/>
            <person name="Utterback T.R."/>
            <person name="Shu C.L."/>
            <person name="Osoegawa K."/>
            <person name="de Jong P.J."/>
            <person name="Hrdy I."/>
            <person name="Horvathova L."/>
            <person name="Zubacova Z."/>
            <person name="Dolezal P."/>
            <person name="Malik S.B."/>
            <person name="Logsdon J.M. Jr."/>
            <person name="Henze K."/>
            <person name="Gupta A."/>
            <person name="Wang C.C."/>
            <person name="Dunne R.L."/>
            <person name="Upcroft J.A."/>
            <person name="Upcroft P."/>
            <person name="White O."/>
            <person name="Salzberg S.L."/>
            <person name="Tang P."/>
            <person name="Chiu C.-H."/>
            <person name="Lee Y.-S."/>
            <person name="Embley T.M."/>
            <person name="Coombs G.H."/>
            <person name="Mottram J.C."/>
            <person name="Tachezy J."/>
            <person name="Fraser-Liggett C.M."/>
            <person name="Johnson P.J."/>
        </authorList>
    </citation>
    <scope>NUCLEOTIDE SEQUENCE [LARGE SCALE GENOMIC DNA]</scope>
    <source>
        <strain evidence="2">G3</strain>
    </source>
</reference>
<feature type="compositionally biased region" description="Polar residues" evidence="1">
    <location>
        <begin position="17"/>
        <end position="48"/>
    </location>
</feature>
<proteinExistence type="predicted"/>
<reference evidence="2" key="1">
    <citation type="submission" date="2006-10" db="EMBL/GenBank/DDBJ databases">
        <authorList>
            <person name="Amadeo P."/>
            <person name="Zhao Q."/>
            <person name="Wortman J."/>
            <person name="Fraser-Liggett C."/>
            <person name="Carlton J."/>
        </authorList>
    </citation>
    <scope>NUCLEOTIDE SEQUENCE</scope>
    <source>
        <strain evidence="2">G3</strain>
    </source>
</reference>
<dbReference type="VEuPathDB" id="TrichDB:TVAGG3_0987800"/>
<dbReference type="Proteomes" id="UP000001542">
    <property type="component" value="Unassembled WGS sequence"/>
</dbReference>
<dbReference type="InParanoid" id="A2DD59"/>
<keyword evidence="3" id="KW-1185">Reference proteome</keyword>
<dbReference type="EMBL" id="DS113189">
    <property type="protein sequence ID" value="EAY21538.1"/>
    <property type="molecule type" value="Genomic_DNA"/>
</dbReference>
<dbReference type="RefSeq" id="XP_001582524.1">
    <property type="nucleotide sequence ID" value="XM_001582474.1"/>
</dbReference>
<protein>
    <submittedName>
        <fullName evidence="2">Uncharacterized protein</fullName>
    </submittedName>
</protein>
<sequence length="207" mass="24255">MEIEQRLPSSRRSQSQHATARPSSTTKVVRSMQPGSLSSRRFMTPTKSYKSPYSEPIYNLALYQGKTLPPPKNSPRLVPTKIFGHVPTGKMQSPVVVSNPDEKVETVEYRVREKHWKQYDKDCELNIFRKVDKHSPYRESLSKARAQTVLSTRRMLKDRDHQDAMIRKRECEEYEKEICNSIEADNRYPKSDIIHNVYHYLRINVTD</sequence>